<dbReference type="Pfam" id="PF00149">
    <property type="entry name" value="Metallophos"/>
    <property type="match status" value="1"/>
</dbReference>
<reference evidence="6 7" key="2">
    <citation type="submission" date="2025-04" db="UniProtKB">
        <authorList>
            <consortium name="RefSeq"/>
        </authorList>
    </citation>
    <scope>IDENTIFICATION</scope>
    <source>
        <tissue evidence="6 7">Whole plant</tissue>
    </source>
</reference>
<dbReference type="InterPro" id="IPR004843">
    <property type="entry name" value="Calcineurin-like_PHP"/>
</dbReference>
<feature type="domain" description="Serine/threonine specific protein phosphatases" evidence="4">
    <location>
        <begin position="225"/>
        <end position="547"/>
    </location>
</feature>
<evidence type="ECO:0000256" key="3">
    <source>
        <dbReference type="ARBA" id="ARBA00023211"/>
    </source>
</evidence>
<proteinExistence type="predicted"/>
<sequence>MDPHKERIKTGCHKILDGINSMSLVNLDDQQVHSLVMMREIARGVVDDQNRKVTRNDVIRALRRSILKMVCASRDIIRLLSRMSYEGLDDQQMNLLLRMNEIAHRIIDKRPRVAIARPNLLVEQVALLDEGMRDSPVVESSKIGDALIDGAQSMSNDDDMLDVEHVLRFENGMNVAQESLSPSCFQQFLLWPPDDCITLEWVQDMMSTFEHVSQKVLPSAFCNIVRTILVDKLTDAASSILCEEPNCVEVDCEGEDSRVIVVGDIHGQFHDLLSLFKHAGVPSESQFYVFNGNYVGKGAWGIEVLLVLLAWKVLMPHRIYLLCGNHESRYYTGRYGFENEVWTKYGKQGEYVYNKFLECFKVLPLASVIANCVYTTHGGFFRSKHSAPSRKPKHRKTQRVDLGSLAELSEVKRARIGSPYEGPNILLTDILWSKPSKRNGLRENAGRKYGLWWGPDCTEAFLKRHNLKLIIRSHEGPDARAGQDDFGNMMIGYSLDHDVESGKLYTLFSAPDYPQFGQKRYNNEGAYAILQSPDFASPSFFSFKAAERPTVDPYVDSDADEMDLPAPSSSQIASTSAFCASQRPYPGGSRPIFDFSLLGIDNGPSWSVELGDGLGGTQVMQVPRAPVVEGLPLPPNIQEPHRSAYKYLFELVGALKHVVVTRVRIMAHGWFVVSRVLLFRNQAGFLNFRRLRTGPVCQH</sequence>
<dbReference type="InterPro" id="IPR006186">
    <property type="entry name" value="Ser/Thr-sp_prot-phosphatase"/>
</dbReference>
<organism evidence="5 7">
    <name type="scientific">Arachis duranensis</name>
    <name type="common">Wild peanut</name>
    <dbReference type="NCBI Taxonomy" id="130453"/>
    <lineage>
        <taxon>Eukaryota</taxon>
        <taxon>Viridiplantae</taxon>
        <taxon>Streptophyta</taxon>
        <taxon>Embryophyta</taxon>
        <taxon>Tracheophyta</taxon>
        <taxon>Spermatophyta</taxon>
        <taxon>Magnoliopsida</taxon>
        <taxon>eudicotyledons</taxon>
        <taxon>Gunneridae</taxon>
        <taxon>Pentapetalae</taxon>
        <taxon>rosids</taxon>
        <taxon>fabids</taxon>
        <taxon>Fabales</taxon>
        <taxon>Fabaceae</taxon>
        <taxon>Papilionoideae</taxon>
        <taxon>50 kb inversion clade</taxon>
        <taxon>dalbergioids sensu lato</taxon>
        <taxon>Dalbergieae</taxon>
        <taxon>Pterocarpus clade</taxon>
        <taxon>Arachis</taxon>
    </lineage>
</organism>
<evidence type="ECO:0000313" key="7">
    <source>
        <dbReference type="RefSeq" id="XP_052108797.1"/>
    </source>
</evidence>
<keyword evidence="3" id="KW-0464">Manganese</keyword>
<dbReference type="RefSeq" id="XP_052108796.1">
    <property type="nucleotide sequence ID" value="XM_052252836.1"/>
</dbReference>
<dbReference type="RefSeq" id="XP_052108797.1">
    <property type="nucleotide sequence ID" value="XM_052252837.1"/>
</dbReference>
<evidence type="ECO:0000259" key="4">
    <source>
        <dbReference type="SMART" id="SM00156"/>
    </source>
</evidence>
<evidence type="ECO:0000256" key="1">
    <source>
        <dbReference type="ARBA" id="ARBA00001936"/>
    </source>
</evidence>
<dbReference type="InterPro" id="IPR051134">
    <property type="entry name" value="PPP_phosphatase"/>
</dbReference>
<dbReference type="Proteomes" id="UP000515211">
    <property type="component" value="Chromosome 8"/>
</dbReference>
<comment type="cofactor">
    <cofactor evidence="1">
        <name>Mn(2+)</name>
        <dbReference type="ChEBI" id="CHEBI:29035"/>
    </cofactor>
</comment>
<dbReference type="PANTHER" id="PTHR45668">
    <property type="entry name" value="SERINE/THREONINE-PROTEIN PHOSPHATASE 5-RELATED"/>
    <property type="match status" value="1"/>
</dbReference>
<dbReference type="PRINTS" id="PR00114">
    <property type="entry name" value="STPHPHTASE"/>
</dbReference>
<protein>
    <submittedName>
        <fullName evidence="6 7">Serine/threonine-protein phosphatase 7 isoform X1</fullName>
    </submittedName>
</protein>
<dbReference type="GO" id="GO:0046872">
    <property type="term" value="F:metal ion binding"/>
    <property type="evidence" value="ECO:0007669"/>
    <property type="project" value="UniProtKB-KW"/>
</dbReference>
<dbReference type="GeneID" id="107461444"/>
<name>A0A9C6WBC0_ARADU</name>
<gene>
    <name evidence="6 7" type="primary">LOC107461444</name>
</gene>
<keyword evidence="5" id="KW-1185">Reference proteome</keyword>
<keyword evidence="2" id="KW-0479">Metal-binding</keyword>
<dbReference type="SMART" id="SM00156">
    <property type="entry name" value="PP2Ac"/>
    <property type="match status" value="1"/>
</dbReference>
<dbReference type="GO" id="GO:0016787">
    <property type="term" value="F:hydrolase activity"/>
    <property type="evidence" value="ECO:0007669"/>
    <property type="project" value="InterPro"/>
</dbReference>
<evidence type="ECO:0000256" key="2">
    <source>
        <dbReference type="ARBA" id="ARBA00022723"/>
    </source>
</evidence>
<dbReference type="InterPro" id="IPR029052">
    <property type="entry name" value="Metallo-depent_PP-like"/>
</dbReference>
<evidence type="ECO:0000313" key="6">
    <source>
        <dbReference type="RefSeq" id="XP_052108796.1"/>
    </source>
</evidence>
<accession>A0A9C6WBC0</accession>
<reference evidence="5" key="1">
    <citation type="journal article" date="2016" name="Nat. Genet.">
        <title>The genome sequences of Arachis duranensis and Arachis ipaensis, the diploid ancestors of cultivated peanut.</title>
        <authorList>
            <person name="Bertioli D.J."/>
            <person name="Cannon S.B."/>
            <person name="Froenicke L."/>
            <person name="Huang G."/>
            <person name="Farmer A.D."/>
            <person name="Cannon E.K."/>
            <person name="Liu X."/>
            <person name="Gao D."/>
            <person name="Clevenger J."/>
            <person name="Dash S."/>
            <person name="Ren L."/>
            <person name="Moretzsohn M.C."/>
            <person name="Shirasawa K."/>
            <person name="Huang W."/>
            <person name="Vidigal B."/>
            <person name="Abernathy B."/>
            <person name="Chu Y."/>
            <person name="Niederhuth C.E."/>
            <person name="Umale P."/>
            <person name="Araujo A.C."/>
            <person name="Kozik A."/>
            <person name="Kim K.D."/>
            <person name="Burow M.D."/>
            <person name="Varshney R.K."/>
            <person name="Wang X."/>
            <person name="Zhang X."/>
            <person name="Barkley N."/>
            <person name="Guimaraes P.M."/>
            <person name="Isobe S."/>
            <person name="Guo B."/>
            <person name="Liao B."/>
            <person name="Stalker H.T."/>
            <person name="Schmitz R.J."/>
            <person name="Scheffler B.E."/>
            <person name="Leal-Bertioli S.C."/>
            <person name="Xun X."/>
            <person name="Jackson S.A."/>
            <person name="Michelmore R."/>
            <person name="Ozias-Akins P."/>
        </authorList>
    </citation>
    <scope>NUCLEOTIDE SEQUENCE [LARGE SCALE GENOMIC DNA]</scope>
    <source>
        <strain evidence="5">cv. V14167</strain>
    </source>
</reference>
<dbReference type="AlphaFoldDB" id="A0A9C6WBC0"/>
<dbReference type="SUPFAM" id="SSF56300">
    <property type="entry name" value="Metallo-dependent phosphatases"/>
    <property type="match status" value="1"/>
</dbReference>
<dbReference type="Gene3D" id="3.60.21.10">
    <property type="match status" value="1"/>
</dbReference>
<dbReference type="PANTHER" id="PTHR45668:SF16">
    <property type="entry name" value="SERINE_THREONINE-PROTEIN PHOSPHATASE"/>
    <property type="match status" value="1"/>
</dbReference>
<evidence type="ECO:0000313" key="5">
    <source>
        <dbReference type="Proteomes" id="UP000515211"/>
    </source>
</evidence>